<reference evidence="3" key="2">
    <citation type="journal article" date="2022" name="Nat. Microbiol.">
        <title>A closed Candidatus Odinarchaeum chromosome exposes Asgard archaeal viruses.</title>
        <authorList>
            <person name="Tamarit D."/>
            <person name="Caceres E.F."/>
            <person name="Krupovic M."/>
            <person name="Nijland R."/>
            <person name="Eme L."/>
            <person name="Robinson N.P."/>
            <person name="Ettema T.J.G."/>
        </authorList>
    </citation>
    <scope>NUCLEOTIDE SEQUENCE</scope>
    <source>
        <strain evidence="3">LCB_4</strain>
    </source>
</reference>
<dbReference type="Proteomes" id="UP000186851">
    <property type="component" value="Chromosome"/>
</dbReference>
<dbReference type="InterPro" id="IPR002737">
    <property type="entry name" value="MEMO1_fam"/>
</dbReference>
<reference evidence="3" key="1">
    <citation type="journal article" date="2017" name="Nature">
        <title>Asgard archaea illuminate the origin of eukaryotic cellular complexity.</title>
        <authorList>
            <person name="Zaremba-Niedzwiedzka K."/>
            <person name="Caceres E.F."/>
            <person name="Saw J.H."/>
            <person name="Backstrom D."/>
            <person name="Juzokaite L."/>
            <person name="Vancaester E."/>
            <person name="Seitz K.W."/>
            <person name="Anantharaman K."/>
            <person name="Starnawski P."/>
            <person name="Kjeldsen K.U."/>
            <person name="Scott M.B."/>
            <person name="Nunoura T."/>
            <person name="Banfield J.F."/>
            <person name="Schramm A."/>
            <person name="Baker B.J."/>
            <person name="Spang A."/>
            <person name="Ettema T.J.G."/>
        </authorList>
    </citation>
    <scope>NUCLEOTIDE SEQUENCE</scope>
    <source>
        <strain evidence="3">LCB_4</strain>
    </source>
</reference>
<protein>
    <recommendedName>
        <fullName evidence="2">MEMO1 family protein OdinLCB4_002220</fullName>
    </recommendedName>
</protein>
<dbReference type="NCBIfam" id="TIGR04336">
    <property type="entry name" value="AmmeMemoSam_B"/>
    <property type="match status" value="1"/>
</dbReference>
<name>A0AAF0D358_ODILC</name>
<evidence type="ECO:0000313" key="4">
    <source>
        <dbReference type="Proteomes" id="UP000186851"/>
    </source>
</evidence>
<dbReference type="EMBL" id="CP091871">
    <property type="protein sequence ID" value="WEU40758.1"/>
    <property type="molecule type" value="Genomic_DNA"/>
</dbReference>
<sequence>MNIRRPAAIGFYPSSKSELIKIIEKSFLHKFGPGKLPGKKIEETTERIIGGISPHAGYIYSGPVAAHLYYELSKIAPRRVIILGPSHFGYPGVAVMGEGAWETPLGLVEIDHILAEKIRVGVGKDESGRSYIINDEWPHLNEHSLEVQLPFLQYIYGESFKIVPIVCGGVSLDKCLVIGNKLAEIIDLSDTLIVASTDMTHYGNMFYGFAPVGEHDINKILRWMNTTDGGIAESIRILDAADVYNKAVKTTMCGYIPVTILTSLAKSLAVKNVRILKYATSYDVQGSRDAIVGYLSMVFSL</sequence>
<dbReference type="KEGG" id="oyw:OdinLCB4_002220"/>
<dbReference type="PANTHER" id="PTHR11060:SF0">
    <property type="entry name" value="PROTEIN MEMO1"/>
    <property type="match status" value="1"/>
</dbReference>
<organism evidence="3 4">
    <name type="scientific">Odinarchaeota yellowstonii (strain LCB_4)</name>
    <dbReference type="NCBI Taxonomy" id="1841599"/>
    <lineage>
        <taxon>Archaea</taxon>
        <taxon>Promethearchaeati</taxon>
        <taxon>Candidatus Odinarchaeota</taxon>
        <taxon>Candidatus Odinarchaeia</taxon>
        <taxon>Candidatus Odinarchaeales</taxon>
        <taxon>Candidatus Odinarchaeaceae</taxon>
        <taxon>Candidatus Odinarchaeum</taxon>
    </lineage>
</organism>
<dbReference type="Gene3D" id="3.40.830.10">
    <property type="entry name" value="LigB-like"/>
    <property type="match status" value="1"/>
</dbReference>
<evidence type="ECO:0000313" key="3">
    <source>
        <dbReference type="EMBL" id="WEU40758.1"/>
    </source>
</evidence>
<accession>A0AAF0D358</accession>
<proteinExistence type="inferred from homology"/>
<dbReference type="HAMAP" id="MF_00055">
    <property type="entry name" value="MEMO1"/>
    <property type="match status" value="1"/>
</dbReference>
<comment type="similarity">
    <text evidence="1 2">Belongs to the MEMO1 family.</text>
</comment>
<dbReference type="PANTHER" id="PTHR11060">
    <property type="entry name" value="PROTEIN MEMO1"/>
    <property type="match status" value="1"/>
</dbReference>
<dbReference type="AlphaFoldDB" id="A0AAF0D358"/>
<evidence type="ECO:0000256" key="1">
    <source>
        <dbReference type="ARBA" id="ARBA00006315"/>
    </source>
</evidence>
<dbReference type="CDD" id="cd07361">
    <property type="entry name" value="MEMO_like"/>
    <property type="match status" value="1"/>
</dbReference>
<evidence type="ECO:0000256" key="2">
    <source>
        <dbReference type="HAMAP-Rule" id="MF_00055"/>
    </source>
</evidence>
<gene>
    <name evidence="3" type="primary">amrB</name>
    <name evidence="3" type="ORF">OdinLCB4_002220</name>
</gene>
<dbReference type="Pfam" id="PF01875">
    <property type="entry name" value="Memo"/>
    <property type="match status" value="1"/>
</dbReference>